<evidence type="ECO:0000256" key="6">
    <source>
        <dbReference type="SAM" id="Phobius"/>
    </source>
</evidence>
<gene>
    <name evidence="9" type="primary">LOC113464570</name>
</gene>
<keyword evidence="8" id="KW-1185">Reference proteome</keyword>
<evidence type="ECO:0000313" key="8">
    <source>
        <dbReference type="Proteomes" id="UP000694925"/>
    </source>
</evidence>
<feature type="transmembrane region" description="Helical" evidence="6">
    <location>
        <begin position="38"/>
        <end position="60"/>
    </location>
</feature>
<dbReference type="InterPro" id="IPR013057">
    <property type="entry name" value="AA_transpt_TM"/>
</dbReference>
<proteinExistence type="predicted"/>
<evidence type="ECO:0000259" key="7">
    <source>
        <dbReference type="Pfam" id="PF01490"/>
    </source>
</evidence>
<evidence type="ECO:0000313" key="9">
    <source>
        <dbReference type="RefSeq" id="XP_026670820.1"/>
    </source>
</evidence>
<dbReference type="GO" id="GO:0016020">
    <property type="term" value="C:membrane"/>
    <property type="evidence" value="ECO:0007669"/>
    <property type="project" value="UniProtKB-SubCell"/>
</dbReference>
<accession>A0AAJ7S4Y4</accession>
<dbReference type="GeneID" id="113464570"/>
<feature type="domain" description="Amino acid transporter transmembrane" evidence="7">
    <location>
        <begin position="39"/>
        <end position="99"/>
    </location>
</feature>
<reference evidence="9" key="1">
    <citation type="submission" date="2025-08" db="UniProtKB">
        <authorList>
            <consortium name="RefSeq"/>
        </authorList>
    </citation>
    <scope>IDENTIFICATION</scope>
    <source>
        <tissue evidence="9">Whole body</tissue>
    </source>
</reference>
<dbReference type="Proteomes" id="UP000694925">
    <property type="component" value="Unplaced"/>
</dbReference>
<dbReference type="Pfam" id="PF01490">
    <property type="entry name" value="Aa_trans"/>
    <property type="match status" value="1"/>
</dbReference>
<feature type="compositionally biased region" description="Basic and acidic residues" evidence="5">
    <location>
        <begin position="16"/>
        <end position="26"/>
    </location>
</feature>
<keyword evidence="2 6" id="KW-0812">Transmembrane</keyword>
<keyword evidence="3 6" id="KW-1133">Transmembrane helix</keyword>
<evidence type="ECO:0000256" key="3">
    <source>
        <dbReference type="ARBA" id="ARBA00022989"/>
    </source>
</evidence>
<dbReference type="AlphaFoldDB" id="A0AAJ7S4Y4"/>
<protein>
    <submittedName>
        <fullName evidence="9">Proton-coupled amino acid transporter-like protein CG1139</fullName>
    </submittedName>
</protein>
<feature type="region of interest" description="Disordered" evidence="5">
    <location>
        <begin position="1"/>
        <end position="26"/>
    </location>
</feature>
<feature type="non-terminal residue" evidence="9">
    <location>
        <position position="116"/>
    </location>
</feature>
<keyword evidence="4 6" id="KW-0472">Membrane</keyword>
<evidence type="ECO:0000256" key="5">
    <source>
        <dbReference type="SAM" id="MobiDB-lite"/>
    </source>
</evidence>
<name>A0AAJ7S4Y4_9HYME</name>
<comment type="subcellular location">
    <subcellularLocation>
        <location evidence="1">Membrane</location>
    </subcellularLocation>
</comment>
<evidence type="ECO:0000256" key="2">
    <source>
        <dbReference type="ARBA" id="ARBA00022692"/>
    </source>
</evidence>
<organism evidence="8 9">
    <name type="scientific">Ceratina calcarata</name>
    <dbReference type="NCBI Taxonomy" id="156304"/>
    <lineage>
        <taxon>Eukaryota</taxon>
        <taxon>Metazoa</taxon>
        <taxon>Ecdysozoa</taxon>
        <taxon>Arthropoda</taxon>
        <taxon>Hexapoda</taxon>
        <taxon>Insecta</taxon>
        <taxon>Pterygota</taxon>
        <taxon>Neoptera</taxon>
        <taxon>Endopterygota</taxon>
        <taxon>Hymenoptera</taxon>
        <taxon>Apocrita</taxon>
        <taxon>Aculeata</taxon>
        <taxon>Apoidea</taxon>
        <taxon>Anthophila</taxon>
        <taxon>Apidae</taxon>
        <taxon>Ceratina</taxon>
        <taxon>Zadontomerus</taxon>
    </lineage>
</organism>
<sequence>MASRFGKGADTPSRARGQEDDYDPIAHRDMDQPMISDFVALMHLFKGSIGNGILFLPNGFKRCGLVIPLISGFVIGLLCIHTVTTLVSIYSTLRQKVNEESESIVGKLLWRSNDYV</sequence>
<evidence type="ECO:0000256" key="4">
    <source>
        <dbReference type="ARBA" id="ARBA00023136"/>
    </source>
</evidence>
<feature type="transmembrane region" description="Helical" evidence="6">
    <location>
        <begin position="66"/>
        <end position="90"/>
    </location>
</feature>
<dbReference type="KEGG" id="ccal:113464570"/>
<evidence type="ECO:0000256" key="1">
    <source>
        <dbReference type="ARBA" id="ARBA00004370"/>
    </source>
</evidence>
<dbReference type="RefSeq" id="XP_026670820.1">
    <property type="nucleotide sequence ID" value="XM_026815019.1"/>
</dbReference>